<dbReference type="AlphaFoldDB" id="A0A6H1U3S6"/>
<accession>A0A6H1U3S6</accession>
<protein>
    <submittedName>
        <fullName evidence="1">Uncharacterized protein</fullName>
    </submittedName>
</protein>
<proteinExistence type="predicted"/>
<sequence length="121" mass="13220">MTISLTFEEIARYREQLSDHPAACKALDAIEDCEGDLEDAAIDLALHAGQEPNVSEGWLDSMAKRCRPVLCQPSVREQLDRHEIAGPVKALVEAKLCPPVLVAPVVFYAVKTGVEDFCKGV</sequence>
<dbReference type="EMBL" id="CP051167">
    <property type="protein sequence ID" value="QIZ73538.1"/>
    <property type="molecule type" value="Genomic_DNA"/>
</dbReference>
<reference evidence="1 2" key="1">
    <citation type="submission" date="2020-04" db="EMBL/GenBank/DDBJ databases">
        <authorList>
            <person name="Basu S."/>
            <person name="Maruthanayagam V."/>
            <person name="Chakraborty S."/>
            <person name="Pramanik A."/>
            <person name="Mukherjee J."/>
            <person name="Brink B."/>
        </authorList>
    </citation>
    <scope>NUCLEOTIDE SEQUENCE [LARGE SCALE GENOMIC DNA]</scope>
    <source>
        <strain evidence="1 2">AP17</strain>
    </source>
</reference>
<evidence type="ECO:0000313" key="2">
    <source>
        <dbReference type="Proteomes" id="UP000500857"/>
    </source>
</evidence>
<evidence type="ECO:0000313" key="1">
    <source>
        <dbReference type="EMBL" id="QIZ73538.1"/>
    </source>
</evidence>
<gene>
    <name evidence="1" type="ORF">HCG48_01785</name>
</gene>
<keyword evidence="2" id="KW-1185">Reference proteome</keyword>
<dbReference type="Proteomes" id="UP000500857">
    <property type="component" value="Chromosome"/>
</dbReference>
<dbReference type="KEGG" id="oxy:HCG48_01785"/>
<name>A0A6H1U3S6_9CYAN</name>
<organism evidence="1 2">
    <name type="scientific">Oxynema aestuarii AP17</name>
    <dbReference type="NCBI Taxonomy" id="2064643"/>
    <lineage>
        <taxon>Bacteria</taxon>
        <taxon>Bacillati</taxon>
        <taxon>Cyanobacteriota</taxon>
        <taxon>Cyanophyceae</taxon>
        <taxon>Oscillatoriophycideae</taxon>
        <taxon>Oscillatoriales</taxon>
        <taxon>Oscillatoriaceae</taxon>
        <taxon>Oxynema</taxon>
        <taxon>Oxynema aestuarii</taxon>
    </lineage>
</organism>